<comment type="subunit">
    <text evidence="1">Component of the MPD complex composed of SpoIIM, SpoIIP and SpoIID.</text>
</comment>
<proteinExistence type="predicted"/>
<evidence type="ECO:0000256" key="2">
    <source>
        <dbReference type="SAM" id="Phobius"/>
    </source>
</evidence>
<sequence length="215" mass="24102">MRNRLSTNIITRHFQEYSSIYTFIMVLFLMGVIFGAIIVNSLSSHQKEDLFYYLNQFFGQIGEGKMVPPEELLKLSFIHNVKFAGLIWVLGISIIGFPLIFILLFIKGIVVGFSVGFLVNQMGWNGLLLSFVSLLPQNLLIIPVFIFISACSIGLSMKLIRKIFIRQSLPFQLVPVFASYFMVYIGAMAIITVAASIEAYIAPALMKSILSTIAK</sequence>
<comment type="function">
    <text evidence="1">Required for complete septum migration and engulfment of the forespore compartment during sporulation. Required for stabilizing and recruiting of SpoIIP to the septal membrane.</text>
</comment>
<dbReference type="Pfam" id="PF01944">
    <property type="entry name" value="SpoIIM"/>
    <property type="match status" value="1"/>
</dbReference>
<name>A0A942UIX3_9BACI</name>
<accession>A0A942UIX3</accession>
<dbReference type="GO" id="GO:0005886">
    <property type="term" value="C:plasma membrane"/>
    <property type="evidence" value="ECO:0007669"/>
    <property type="project" value="UniProtKB-SubCell"/>
</dbReference>
<dbReference type="EMBL" id="JAGYPN010000001">
    <property type="protein sequence ID" value="MBS4222321.1"/>
    <property type="molecule type" value="Genomic_DNA"/>
</dbReference>
<keyword evidence="1" id="KW-0749">Sporulation</keyword>
<feature type="transmembrane region" description="Helical" evidence="2">
    <location>
        <begin position="140"/>
        <end position="160"/>
    </location>
</feature>
<protein>
    <recommendedName>
        <fullName evidence="1">Stage II sporulation protein M</fullName>
    </recommendedName>
</protein>
<dbReference type="InterPro" id="IPR002798">
    <property type="entry name" value="SpoIIM-like"/>
</dbReference>
<dbReference type="PIRSF" id="PIRSF038973">
    <property type="entry name" value="SpoIIM"/>
    <property type="match status" value="1"/>
</dbReference>
<evidence type="ECO:0000256" key="1">
    <source>
        <dbReference type="PIRNR" id="PIRNR038973"/>
    </source>
</evidence>
<keyword evidence="4" id="KW-1185">Reference proteome</keyword>
<feature type="transmembrane region" description="Helical" evidence="2">
    <location>
        <begin position="83"/>
        <end position="106"/>
    </location>
</feature>
<evidence type="ECO:0000313" key="3">
    <source>
        <dbReference type="EMBL" id="MBS4222321.1"/>
    </source>
</evidence>
<keyword evidence="1 2" id="KW-0472">Membrane</keyword>
<dbReference type="NCBIfam" id="TIGR02831">
    <property type="entry name" value="spo_II_M"/>
    <property type="match status" value="1"/>
</dbReference>
<keyword evidence="1 2" id="KW-0812">Transmembrane</keyword>
<evidence type="ECO:0000313" key="4">
    <source>
        <dbReference type="Proteomes" id="UP000676456"/>
    </source>
</evidence>
<dbReference type="GO" id="GO:0030435">
    <property type="term" value="P:sporulation resulting in formation of a cellular spore"/>
    <property type="evidence" value="ECO:0007669"/>
    <property type="project" value="UniProtKB-KW"/>
</dbReference>
<dbReference type="Proteomes" id="UP000676456">
    <property type="component" value="Unassembled WGS sequence"/>
</dbReference>
<dbReference type="InterPro" id="IPR014196">
    <property type="entry name" value="SpoIIM"/>
</dbReference>
<comment type="caution">
    <text evidence="3">The sequence shown here is derived from an EMBL/GenBank/DDBJ whole genome shotgun (WGS) entry which is preliminary data.</text>
</comment>
<reference evidence="3 4" key="1">
    <citation type="submission" date="2021-05" db="EMBL/GenBank/DDBJ databases">
        <title>Novel Bacillus species.</title>
        <authorList>
            <person name="Liu G."/>
        </authorList>
    </citation>
    <scope>NUCLEOTIDE SEQUENCE [LARGE SCALE GENOMIC DNA]</scope>
    <source>
        <strain evidence="3 4">FJAT-49682</strain>
    </source>
</reference>
<feature type="transmembrane region" description="Helical" evidence="2">
    <location>
        <begin position="181"/>
        <end position="202"/>
    </location>
</feature>
<comment type="subcellular location">
    <subcellularLocation>
        <location evidence="1">Cell membrane</location>
        <topology evidence="1">Multi-pass membrane protein</topology>
    </subcellularLocation>
    <text evidence="1">Localizes to the sporulation septum and to the second division site within the mother cell. Before the start of engulfment localizes to the septal midpoint, then spreads throughout the septum prior to becoming enriched at the leading edge of the engulfing membrane, where it remains until the completion of membrane migration. Some remain partially trapped at the septum during engulfment and upon completion of engulfment become dispersed in the outer forespore membrane. Localization of the MPD complex to the septal membrane is dependent on SpoIIB.</text>
</comment>
<feature type="transmembrane region" description="Helical" evidence="2">
    <location>
        <begin position="113"/>
        <end position="134"/>
    </location>
</feature>
<gene>
    <name evidence="3" type="primary">spoIIM</name>
    <name evidence="3" type="ORF">KHA91_06055</name>
</gene>
<keyword evidence="1" id="KW-1003">Cell membrane</keyword>
<organism evidence="3 4">
    <name type="scientific">Lederbergia citrea</name>
    <dbReference type="NCBI Taxonomy" id="2833581"/>
    <lineage>
        <taxon>Bacteria</taxon>
        <taxon>Bacillati</taxon>
        <taxon>Bacillota</taxon>
        <taxon>Bacilli</taxon>
        <taxon>Bacillales</taxon>
        <taxon>Bacillaceae</taxon>
        <taxon>Lederbergia</taxon>
    </lineage>
</organism>
<keyword evidence="2" id="KW-1133">Transmembrane helix</keyword>
<feature type="transmembrane region" description="Helical" evidence="2">
    <location>
        <begin position="20"/>
        <end position="42"/>
    </location>
</feature>
<dbReference type="AlphaFoldDB" id="A0A942UIX3"/>
<dbReference type="RefSeq" id="WP_213097872.1">
    <property type="nucleotide sequence ID" value="NZ_JAGYPK010000001.1"/>
</dbReference>